<accession>A0A3M2M0Z0</accession>
<keyword evidence="3" id="KW-1185">Reference proteome</keyword>
<dbReference type="SMART" id="SM00530">
    <property type="entry name" value="HTH_XRE"/>
    <property type="match status" value="1"/>
</dbReference>
<dbReference type="Proteomes" id="UP000282674">
    <property type="component" value="Unassembled WGS sequence"/>
</dbReference>
<dbReference type="EMBL" id="RFFG01000026">
    <property type="protein sequence ID" value="RMI43301.1"/>
    <property type="molecule type" value="Genomic_DNA"/>
</dbReference>
<protein>
    <submittedName>
        <fullName evidence="2">Helix-turn-helix domain-containing protein</fullName>
    </submittedName>
</protein>
<dbReference type="SUPFAM" id="SSF48452">
    <property type="entry name" value="TPR-like"/>
    <property type="match status" value="1"/>
</dbReference>
<comment type="caution">
    <text evidence="2">The sequence shown here is derived from an EMBL/GenBank/DDBJ whole genome shotgun (WGS) entry which is preliminary data.</text>
</comment>
<dbReference type="PROSITE" id="PS50943">
    <property type="entry name" value="HTH_CROC1"/>
    <property type="match status" value="1"/>
</dbReference>
<reference evidence="2 3" key="1">
    <citation type="submission" date="2018-10" db="EMBL/GenBank/DDBJ databases">
        <title>Isolation from soil.</title>
        <authorList>
            <person name="Hu J."/>
        </authorList>
    </citation>
    <scope>NUCLEOTIDE SEQUENCE [LARGE SCALE GENOMIC DNA]</scope>
    <source>
        <strain evidence="2 3">NEAU-Ht49</strain>
    </source>
</reference>
<dbReference type="InterPro" id="IPR001387">
    <property type="entry name" value="Cro/C1-type_HTH"/>
</dbReference>
<organism evidence="2 3">
    <name type="scientific">Actinomadura harenae</name>
    <dbReference type="NCBI Taxonomy" id="2483351"/>
    <lineage>
        <taxon>Bacteria</taxon>
        <taxon>Bacillati</taxon>
        <taxon>Actinomycetota</taxon>
        <taxon>Actinomycetes</taxon>
        <taxon>Streptosporangiales</taxon>
        <taxon>Thermomonosporaceae</taxon>
        <taxon>Actinomadura</taxon>
    </lineage>
</organism>
<name>A0A3M2M0Z0_9ACTN</name>
<evidence type="ECO:0000313" key="2">
    <source>
        <dbReference type="EMBL" id="RMI43301.1"/>
    </source>
</evidence>
<evidence type="ECO:0000259" key="1">
    <source>
        <dbReference type="PROSITE" id="PS50943"/>
    </source>
</evidence>
<sequence>MAAGRRPRLAKRRRHLGFTQESLAVELGVDRSTIARWERGRCVPQPHHRARLCDLLQVSRDGLDDLFNPEGDSSPTPLPVSSPQLPQRVIGLAVAPSGPSSGELDDMNRRELLRLLTVTGTLVALPAPASAHSEDMEPISEFDLLNSHLWQVFALASSKRAVYPAVHQQLDVLTGALRQPHSQVVHERLCMSVGDLFQLAGEIMFDANMYTDAAHCYTLAADASREARNFDRWACALVRHAYVSLYERDVLPALSLLDSADRVARRGDSRLSTRYWVAAVRAEAYAGLGEFDACKRELDVAEGVRGLPGPVMPGGWLRFDGSRLAEGRGTCYTALGRPDLASVALTEALESATSLRRRGSILTDLAVLGARTRELDQALEYGVQAADLADKTRSSGYVGRKLHALQGELRPLLTDHRAAQLSSRISQLEEAV</sequence>
<dbReference type="GO" id="GO:0003677">
    <property type="term" value="F:DNA binding"/>
    <property type="evidence" value="ECO:0007669"/>
    <property type="project" value="InterPro"/>
</dbReference>
<dbReference type="RefSeq" id="WP_122195296.1">
    <property type="nucleotide sequence ID" value="NZ_JBHSKC010000012.1"/>
</dbReference>
<dbReference type="SUPFAM" id="SSF47413">
    <property type="entry name" value="lambda repressor-like DNA-binding domains"/>
    <property type="match status" value="1"/>
</dbReference>
<dbReference type="AlphaFoldDB" id="A0A3M2M0Z0"/>
<dbReference type="Gene3D" id="1.25.40.10">
    <property type="entry name" value="Tetratricopeptide repeat domain"/>
    <property type="match status" value="1"/>
</dbReference>
<evidence type="ECO:0000313" key="3">
    <source>
        <dbReference type="Proteomes" id="UP000282674"/>
    </source>
</evidence>
<dbReference type="InterPro" id="IPR010982">
    <property type="entry name" value="Lambda_DNA-bd_dom_sf"/>
</dbReference>
<dbReference type="OrthoDB" id="3213425at2"/>
<proteinExistence type="predicted"/>
<dbReference type="InterPro" id="IPR011990">
    <property type="entry name" value="TPR-like_helical_dom_sf"/>
</dbReference>
<dbReference type="Pfam" id="PF13560">
    <property type="entry name" value="HTH_31"/>
    <property type="match status" value="1"/>
</dbReference>
<dbReference type="Gene3D" id="1.10.260.40">
    <property type="entry name" value="lambda repressor-like DNA-binding domains"/>
    <property type="match status" value="1"/>
</dbReference>
<dbReference type="CDD" id="cd00093">
    <property type="entry name" value="HTH_XRE"/>
    <property type="match status" value="1"/>
</dbReference>
<gene>
    <name evidence="2" type="ORF">EBO15_16600</name>
</gene>
<feature type="domain" description="HTH cro/C1-type" evidence="1">
    <location>
        <begin position="9"/>
        <end position="63"/>
    </location>
</feature>